<sequence length="228" mass="26028">MEKKIILTYGDQVYVKFKYKKFSLFCFACGRLGHGDSFCPTRLHNGGLDVVLRWDLTLRAPVRKATIATSVWLWEDNVGNNYGNIAYERNIRSNWRNVKQEGMSCDQWGVGVIRRNQGMEDDMEKNPIKDLEGKKCPRVCKSNLMVSGELNSSDFHDERLSESQTSKTATAFGFTGFYGTPNVRYKEDTWNLLKTLGRGNNLPWMVNGDFNEILYSLEKNGGIPRESG</sequence>
<name>A0A5B6UUQ3_9ROSI</name>
<evidence type="ECO:0000313" key="2">
    <source>
        <dbReference type="EMBL" id="KAA3461830.1"/>
    </source>
</evidence>
<keyword evidence="2" id="KW-0808">Transferase</keyword>
<gene>
    <name evidence="2" type="ORF">EPI10_028372</name>
</gene>
<feature type="domain" description="Zinc knuckle CX2CX4HX4C" evidence="1">
    <location>
        <begin position="2"/>
        <end position="40"/>
    </location>
</feature>
<evidence type="ECO:0000313" key="3">
    <source>
        <dbReference type="Proteomes" id="UP000325315"/>
    </source>
</evidence>
<keyword evidence="2" id="KW-0695">RNA-directed DNA polymerase</keyword>
<dbReference type="GO" id="GO:0003964">
    <property type="term" value="F:RNA-directed DNA polymerase activity"/>
    <property type="evidence" value="ECO:0007669"/>
    <property type="project" value="UniProtKB-KW"/>
</dbReference>
<accession>A0A5B6UUQ3</accession>
<organism evidence="2 3">
    <name type="scientific">Gossypium australe</name>
    <dbReference type="NCBI Taxonomy" id="47621"/>
    <lineage>
        <taxon>Eukaryota</taxon>
        <taxon>Viridiplantae</taxon>
        <taxon>Streptophyta</taxon>
        <taxon>Embryophyta</taxon>
        <taxon>Tracheophyta</taxon>
        <taxon>Spermatophyta</taxon>
        <taxon>Magnoliopsida</taxon>
        <taxon>eudicotyledons</taxon>
        <taxon>Gunneridae</taxon>
        <taxon>Pentapetalae</taxon>
        <taxon>rosids</taxon>
        <taxon>malvids</taxon>
        <taxon>Malvales</taxon>
        <taxon>Malvaceae</taxon>
        <taxon>Malvoideae</taxon>
        <taxon>Gossypium</taxon>
    </lineage>
</organism>
<proteinExistence type="predicted"/>
<evidence type="ECO:0000259" key="1">
    <source>
        <dbReference type="Pfam" id="PF14392"/>
    </source>
</evidence>
<dbReference type="Pfam" id="PF14392">
    <property type="entry name" value="zf-CCHC_4"/>
    <property type="match status" value="1"/>
</dbReference>
<dbReference type="Proteomes" id="UP000325315">
    <property type="component" value="Unassembled WGS sequence"/>
</dbReference>
<dbReference type="EMBL" id="SMMG02000009">
    <property type="protein sequence ID" value="KAA3461830.1"/>
    <property type="molecule type" value="Genomic_DNA"/>
</dbReference>
<keyword evidence="2" id="KW-0548">Nucleotidyltransferase</keyword>
<dbReference type="SUPFAM" id="SSF56219">
    <property type="entry name" value="DNase I-like"/>
    <property type="match status" value="1"/>
</dbReference>
<dbReference type="AlphaFoldDB" id="A0A5B6UUQ3"/>
<dbReference type="OrthoDB" id="1729074at2759"/>
<comment type="caution">
    <text evidence="2">The sequence shown here is derived from an EMBL/GenBank/DDBJ whole genome shotgun (WGS) entry which is preliminary data.</text>
</comment>
<dbReference type="InterPro" id="IPR025836">
    <property type="entry name" value="Zn_knuckle_CX2CX4HX4C"/>
</dbReference>
<keyword evidence="3" id="KW-1185">Reference proteome</keyword>
<dbReference type="InterPro" id="IPR036691">
    <property type="entry name" value="Endo/exonu/phosph_ase_sf"/>
</dbReference>
<protein>
    <submittedName>
        <fullName evidence="2">Reverse transcriptase</fullName>
    </submittedName>
</protein>
<reference evidence="2" key="1">
    <citation type="submission" date="2019-08" db="EMBL/GenBank/DDBJ databases">
        <authorList>
            <person name="Liu F."/>
        </authorList>
    </citation>
    <scope>NUCLEOTIDE SEQUENCE [LARGE SCALE GENOMIC DNA]</scope>
    <source>
        <strain evidence="2">PA1801</strain>
        <tissue evidence="2">Leaf</tissue>
    </source>
</reference>